<evidence type="ECO:0000256" key="4">
    <source>
        <dbReference type="ARBA" id="ARBA00023002"/>
    </source>
</evidence>
<evidence type="ECO:0000313" key="7">
    <source>
        <dbReference type="EMBL" id="EFZ03015.2"/>
    </source>
</evidence>
<proteinExistence type="inferred from homology"/>
<evidence type="ECO:0000313" key="8">
    <source>
        <dbReference type="Proteomes" id="UP000002498"/>
    </source>
</evidence>
<keyword evidence="3" id="KW-0274">FAD</keyword>
<dbReference type="GeneID" id="19254375"/>
<dbReference type="EMBL" id="ADNJ02000005">
    <property type="protein sequence ID" value="EFZ03015.2"/>
    <property type="molecule type" value="Genomic_DNA"/>
</dbReference>
<evidence type="ECO:0000259" key="6">
    <source>
        <dbReference type="PROSITE" id="PS51387"/>
    </source>
</evidence>
<dbReference type="GO" id="GO:0005506">
    <property type="term" value="F:iron ion binding"/>
    <property type="evidence" value="ECO:0007669"/>
    <property type="project" value="InterPro"/>
</dbReference>
<dbReference type="OrthoDB" id="4938365at2759"/>
<dbReference type="InterPro" id="IPR006094">
    <property type="entry name" value="Oxid_FAD_bind_N"/>
</dbReference>
<dbReference type="InterPro" id="IPR016169">
    <property type="entry name" value="FAD-bd_PCMH_sub2"/>
</dbReference>
<keyword evidence="5" id="KW-0479">Metal-binding</keyword>
<reference evidence="7 8" key="2">
    <citation type="journal article" date="2014" name="Proc. Natl. Acad. Sci. U.S.A.">
        <title>Trajectory and genomic determinants of fungal-pathogen speciation and host adaptation.</title>
        <authorList>
            <person name="Hu X."/>
            <person name="Xiao G."/>
            <person name="Zheng P."/>
            <person name="Shang Y."/>
            <person name="Su Y."/>
            <person name="Zhang X."/>
            <person name="Liu X."/>
            <person name="Zhan S."/>
            <person name="St Leger R.J."/>
            <person name="Wang C."/>
        </authorList>
    </citation>
    <scope>GENOME REANNOTATION</scope>
    <source>
        <strain evidence="8">ARSEF 23 / ATCC MYA-3075</strain>
    </source>
</reference>
<evidence type="ECO:0000256" key="5">
    <source>
        <dbReference type="PIRSR" id="PIRSR602401-1"/>
    </source>
</evidence>
<dbReference type="GO" id="GO:0071949">
    <property type="term" value="F:FAD binding"/>
    <property type="evidence" value="ECO:0007669"/>
    <property type="project" value="InterPro"/>
</dbReference>
<dbReference type="Pfam" id="PF01565">
    <property type="entry name" value="FAD_binding_4"/>
    <property type="match status" value="1"/>
</dbReference>
<dbReference type="Proteomes" id="UP000002498">
    <property type="component" value="Unassembled WGS sequence"/>
</dbReference>
<dbReference type="Gene3D" id="3.40.462.20">
    <property type="match status" value="1"/>
</dbReference>
<comment type="cofactor">
    <cofactor evidence="5">
        <name>heme</name>
        <dbReference type="ChEBI" id="CHEBI:30413"/>
    </cofactor>
</comment>
<keyword evidence="2" id="KW-0285">Flavoprotein</keyword>
<dbReference type="GO" id="GO:0020037">
    <property type="term" value="F:heme binding"/>
    <property type="evidence" value="ECO:0007669"/>
    <property type="project" value="InterPro"/>
</dbReference>
<keyword evidence="5" id="KW-0349">Heme</keyword>
<protein>
    <submittedName>
        <fullName evidence="7">Cytochrome P450 CYP5075C1</fullName>
    </submittedName>
</protein>
<dbReference type="RefSeq" id="XP_007816278.2">
    <property type="nucleotide sequence ID" value="XM_007818087.2"/>
</dbReference>
<dbReference type="Gene3D" id="1.10.630.10">
    <property type="entry name" value="Cytochrome P450"/>
    <property type="match status" value="1"/>
</dbReference>
<keyword evidence="4" id="KW-0560">Oxidoreductase</keyword>
<dbReference type="InterPro" id="IPR016166">
    <property type="entry name" value="FAD-bd_PCMH"/>
</dbReference>
<dbReference type="InterPro" id="IPR050416">
    <property type="entry name" value="FAD-linked_Oxidoreductase"/>
</dbReference>
<evidence type="ECO:0000256" key="3">
    <source>
        <dbReference type="ARBA" id="ARBA00022827"/>
    </source>
</evidence>
<dbReference type="SUPFAM" id="SSF56176">
    <property type="entry name" value="FAD-binding/transporter-associated domain-like"/>
    <property type="match status" value="1"/>
</dbReference>
<dbReference type="InterPro" id="IPR036318">
    <property type="entry name" value="FAD-bd_PCMH-like_sf"/>
</dbReference>
<accession>E9EK04</accession>
<dbReference type="PROSITE" id="PS51387">
    <property type="entry name" value="FAD_PCMH"/>
    <property type="match status" value="1"/>
</dbReference>
<dbReference type="GO" id="GO:0004497">
    <property type="term" value="F:monooxygenase activity"/>
    <property type="evidence" value="ECO:0007669"/>
    <property type="project" value="InterPro"/>
</dbReference>
<reference evidence="7 8" key="1">
    <citation type="journal article" date="2011" name="PLoS Genet.">
        <title>Genome sequencing and comparative transcriptomics of the model entomopathogenic fungi Metarhizium anisopliae and M. acridum.</title>
        <authorList>
            <person name="Gao Q."/>
            <person name="Jin K."/>
            <person name="Ying S.H."/>
            <person name="Zhang Y."/>
            <person name="Xiao G."/>
            <person name="Shang Y."/>
            <person name="Duan Z."/>
            <person name="Hu X."/>
            <person name="Xie X.Q."/>
            <person name="Zhou G."/>
            <person name="Peng G."/>
            <person name="Luo Z."/>
            <person name="Huang W."/>
            <person name="Wang B."/>
            <person name="Fang W."/>
            <person name="Wang S."/>
            <person name="Zhong Y."/>
            <person name="Ma L.J."/>
            <person name="St Leger R.J."/>
            <person name="Zhao G.P."/>
            <person name="Pei Y."/>
            <person name="Feng M.G."/>
            <person name="Xia Y."/>
            <person name="Wang C."/>
        </authorList>
    </citation>
    <scope>NUCLEOTIDE SEQUENCE [LARGE SCALE GENOMIC DNA]</scope>
    <source>
        <strain evidence="8">ARSEF 23 / ATCC MYA-3075</strain>
    </source>
</reference>
<dbReference type="AlphaFoldDB" id="E9EK04"/>
<dbReference type="SUPFAM" id="SSF48264">
    <property type="entry name" value="Cytochrome P450"/>
    <property type="match status" value="1"/>
</dbReference>
<dbReference type="GO" id="GO:0016705">
    <property type="term" value="F:oxidoreductase activity, acting on paired donors, with incorporation or reduction of molecular oxygen"/>
    <property type="evidence" value="ECO:0007669"/>
    <property type="project" value="InterPro"/>
</dbReference>
<feature type="domain" description="FAD-binding PCMH-type" evidence="6">
    <location>
        <begin position="1"/>
        <end position="144"/>
    </location>
</feature>
<dbReference type="InterPro" id="IPR001128">
    <property type="entry name" value="Cyt_P450"/>
</dbReference>
<dbReference type="Pfam" id="PF00067">
    <property type="entry name" value="p450"/>
    <property type="match status" value="1"/>
</dbReference>
<keyword evidence="8" id="KW-1185">Reference proteome</keyword>
<organism evidence="7 8">
    <name type="scientific">Metarhizium robertsii (strain ARSEF 23 / ATCC MYA-3075)</name>
    <name type="common">Metarhizium anisopliae (strain ARSEF 23)</name>
    <dbReference type="NCBI Taxonomy" id="655844"/>
    <lineage>
        <taxon>Eukaryota</taxon>
        <taxon>Fungi</taxon>
        <taxon>Dikarya</taxon>
        <taxon>Ascomycota</taxon>
        <taxon>Pezizomycotina</taxon>
        <taxon>Sordariomycetes</taxon>
        <taxon>Hypocreomycetidae</taxon>
        <taxon>Hypocreales</taxon>
        <taxon>Clavicipitaceae</taxon>
        <taxon>Metarhizium</taxon>
    </lineage>
</organism>
<keyword evidence="5" id="KW-0408">Iron</keyword>
<dbReference type="KEGG" id="maj:MAA_00089"/>
<sequence length="889" mass="98343">MTVMISTAHPRLSVHGAANIHGGVTIDLSGLNTITMSSRDFVSVGAGTTWGEIYSQLDARGLTVGGGRASSVGVGGLSVGGGISYLGPRVGWTCDTIINFEVVLANGFIVNANHHQHSDLLWALRGGSNNFGIVTSVDLRVFEQGQLWGGFVDRPFSTIDDQVVALSDFSNPATYDDYASLLTTFAYSGKQDVKVIVNNMEYTRPVVNPPVYRALSELPSLSNSQRITNMSDLAAETESRDIRGFRQATATVTIQSCVEAINATVRAWNALVPSVRLIPGLVWAVTMDPIPPTLHARHAVANALGLANRGDKSLIIVMATATWSNAADDEAVNMAMKKLIATTEHNVGRMGKLDPFIYIDYAAQWQNPIASYGPASVDKLLETQRKYDPRRVFTRMVPGGFKLAHSVTRVQPNIQNELDRWVTKARALDVPIVRIPFGVNSYTWVILQPFVWNLLNFLPVPWSSYPDFGWMTGPVQRRLDVFGVEGDVVSRAAGDRSMLHAWTTQFRGNIPSLENDLRALTFNVLGATAFHERPQSQTNTRPKDSEKIAGGYQDTLRTVLDNSILLMLTPYHRLRGTIIPRHLARVGRAAESFRSILLKVLREETAALGSDGSKQNGLLTPLVRALKPDTREETKNSAAPVSAKAKNSGLSVDEILGNSFVINFAGHDTVRLTLNFTLALLAVHPDVQEWIYQEIKMFSGGHPNDEWDYDMFPKLKRCQAVLLETLRIFPPVTGIPKIASQTAPSLRLGDQLLVIPPGTEVFPLLLGVQTDARYWDDPYIWRPSRWILHDDKGDEGLLNPRRGTFLPWSEGPQICVGKKFSLVEGVAVLACLLQEHRLLVQVEAGETQEQARRRVRNCIDDANYNLLLRMNHPERVRLECVRIQTEIRA</sequence>
<comment type="caution">
    <text evidence="7">The sequence shown here is derived from an EMBL/GenBank/DDBJ whole genome shotgun (WGS) entry which is preliminary data.</text>
</comment>
<dbReference type="InterPro" id="IPR036396">
    <property type="entry name" value="Cyt_P450_sf"/>
</dbReference>
<feature type="binding site" description="axial binding residue" evidence="5">
    <location>
        <position position="815"/>
    </location>
    <ligand>
        <name>heme</name>
        <dbReference type="ChEBI" id="CHEBI:30413"/>
    </ligand>
    <ligandPart>
        <name>Fe</name>
        <dbReference type="ChEBI" id="CHEBI:18248"/>
    </ligandPart>
</feature>
<name>E9EK04_METRA</name>
<evidence type="ECO:0000256" key="2">
    <source>
        <dbReference type="ARBA" id="ARBA00022630"/>
    </source>
</evidence>
<dbReference type="HOGENOM" id="CLU_324671_0_0_1"/>
<dbReference type="Gene3D" id="3.30.465.10">
    <property type="match status" value="1"/>
</dbReference>
<dbReference type="PANTHER" id="PTHR42973">
    <property type="entry name" value="BINDING OXIDOREDUCTASE, PUTATIVE (AFU_ORTHOLOGUE AFUA_1G17690)-RELATED"/>
    <property type="match status" value="1"/>
</dbReference>
<evidence type="ECO:0000256" key="1">
    <source>
        <dbReference type="ARBA" id="ARBA00005466"/>
    </source>
</evidence>
<dbReference type="PRINTS" id="PR00463">
    <property type="entry name" value="EP450I"/>
</dbReference>
<comment type="similarity">
    <text evidence="1">Belongs to the oxygen-dependent FAD-linked oxidoreductase family.</text>
</comment>
<dbReference type="PANTHER" id="PTHR42973:SF22">
    <property type="entry name" value="FAD-BINDING PCMH-TYPE DOMAIN-CONTAINING PROTEIN-RELATED"/>
    <property type="match status" value="1"/>
</dbReference>
<dbReference type="PRINTS" id="PR00385">
    <property type="entry name" value="P450"/>
</dbReference>
<dbReference type="InterPro" id="IPR002401">
    <property type="entry name" value="Cyt_P450_E_grp-I"/>
</dbReference>
<gene>
    <name evidence="7" type="ORF">MAA_00089</name>
</gene>